<evidence type="ECO:0000313" key="2">
    <source>
        <dbReference type="Proteomes" id="UP000002791"/>
    </source>
</evidence>
<dbReference type="InterPro" id="IPR023159">
    <property type="entry name" value="SO1590-like_sf"/>
</dbReference>
<reference evidence="1 2" key="1">
    <citation type="submission" date="2011-11" db="EMBL/GenBank/DDBJ databases">
        <title>The Noncontiguous Finished sequence of Saccharomonospora cyanea NA-134.</title>
        <authorList>
            <consortium name="US DOE Joint Genome Institute"/>
            <person name="Lucas S."/>
            <person name="Han J."/>
            <person name="Lapidus A."/>
            <person name="Cheng J.-F."/>
            <person name="Goodwin L."/>
            <person name="Pitluck S."/>
            <person name="Peters L."/>
            <person name="Ovchinnikova G."/>
            <person name="Lu M."/>
            <person name="Detter J.C."/>
            <person name="Han C."/>
            <person name="Tapia R."/>
            <person name="Land M."/>
            <person name="Hauser L."/>
            <person name="Kyrpides N."/>
            <person name="Ivanova N."/>
            <person name="Pagani I."/>
            <person name="Brambilla E.-M."/>
            <person name="Klenk H.-P."/>
            <person name="Woyke T."/>
        </authorList>
    </citation>
    <scope>NUCLEOTIDE SEQUENCE [LARGE SCALE GENOMIC DNA]</scope>
    <source>
        <strain evidence="1 2">NA-134</strain>
    </source>
</reference>
<evidence type="ECO:0000313" key="1">
    <source>
        <dbReference type="EMBL" id="EHR59719.1"/>
    </source>
</evidence>
<dbReference type="OrthoDB" id="7947478at2"/>
<evidence type="ECO:0008006" key="3">
    <source>
        <dbReference type="Google" id="ProtNLM"/>
    </source>
</evidence>
<dbReference type="STRING" id="882082.SaccyDRAFT_0796"/>
<organism evidence="1 2">
    <name type="scientific">Saccharomonospora cyanea NA-134</name>
    <dbReference type="NCBI Taxonomy" id="882082"/>
    <lineage>
        <taxon>Bacteria</taxon>
        <taxon>Bacillati</taxon>
        <taxon>Actinomycetota</taxon>
        <taxon>Actinomycetes</taxon>
        <taxon>Pseudonocardiales</taxon>
        <taxon>Pseudonocardiaceae</taxon>
        <taxon>Saccharomonospora</taxon>
    </lineage>
</organism>
<dbReference type="eggNOG" id="ENOG50331JQ">
    <property type="taxonomic scope" value="Bacteria"/>
</dbReference>
<dbReference type="InterPro" id="IPR021607">
    <property type="entry name" value="DUF3224"/>
</dbReference>
<dbReference type="Gene3D" id="2.40.350.10">
    <property type="entry name" value="SO1590-like"/>
    <property type="match status" value="1"/>
</dbReference>
<name>H5XJG9_9PSEU</name>
<protein>
    <recommendedName>
        <fullName evidence="3">DUF3224 domain-containing protein</fullName>
    </recommendedName>
</protein>
<dbReference type="RefSeq" id="WP_005453811.1">
    <property type="nucleotide sequence ID" value="NZ_CM001440.1"/>
</dbReference>
<dbReference type="AlphaFoldDB" id="H5XJG9"/>
<accession>H5XJG9</accession>
<dbReference type="Pfam" id="PF11528">
    <property type="entry name" value="DUF3224"/>
    <property type="match status" value="1"/>
</dbReference>
<keyword evidence="2" id="KW-1185">Reference proteome</keyword>
<sequence>MSTNTYTMTSWDEHVVAGTDTGPRYAHAHATFTYQGVIEGTASVDYLLYYDEATGHGGQRAPGYGRIEGSVAGRSGTFVIRHDVAYSDDGISDRFTVVPGSGTGELTGLSGSGTAASASETVPYTFDYHLPERRAESANTRTRTADTP</sequence>
<dbReference type="Proteomes" id="UP000002791">
    <property type="component" value="Chromosome"/>
</dbReference>
<proteinExistence type="predicted"/>
<dbReference type="EMBL" id="CM001440">
    <property type="protein sequence ID" value="EHR59719.1"/>
    <property type="molecule type" value="Genomic_DNA"/>
</dbReference>
<dbReference type="HOGENOM" id="CLU_111671_2_1_11"/>
<dbReference type="SUPFAM" id="SSF159238">
    <property type="entry name" value="SO1590-like"/>
    <property type="match status" value="1"/>
</dbReference>
<gene>
    <name evidence="1" type="ORF">SaccyDRAFT_0796</name>
</gene>